<evidence type="ECO:0000256" key="1">
    <source>
        <dbReference type="SAM" id="Phobius"/>
    </source>
</evidence>
<keyword evidence="1" id="KW-1133">Transmembrane helix</keyword>
<feature type="transmembrane region" description="Helical" evidence="1">
    <location>
        <begin position="32"/>
        <end position="59"/>
    </location>
</feature>
<evidence type="ECO:0000313" key="3">
    <source>
        <dbReference type="Proteomes" id="UP001163739"/>
    </source>
</evidence>
<name>A0ABY6N037_9ALTE</name>
<dbReference type="RefSeq" id="WP_265046866.1">
    <property type="nucleotide sequence ID" value="NZ_CP100390.1"/>
</dbReference>
<sequence>MNLDVVDSTIDEDIDEVDDTQRDASKADEQQLSILFGTYADIMFILLPFLVVAIFKLWQSDVKSILTSYDLSMAAAILGGLAVVKFVVGLLIDPKMLQYKERLVFLISGTVFLVVVPGLLFAVLVMLADPVPQFAMFVQPLLLILGVVAYSGSVVSTNALLNKKED</sequence>
<gene>
    <name evidence="2" type="ORF">NKI27_15080</name>
</gene>
<keyword evidence="1" id="KW-0472">Membrane</keyword>
<proteinExistence type="predicted"/>
<keyword evidence="1" id="KW-0812">Transmembrane</keyword>
<dbReference type="Proteomes" id="UP001163739">
    <property type="component" value="Chromosome"/>
</dbReference>
<feature type="transmembrane region" description="Helical" evidence="1">
    <location>
        <begin position="71"/>
        <end position="92"/>
    </location>
</feature>
<feature type="transmembrane region" description="Helical" evidence="1">
    <location>
        <begin position="140"/>
        <end position="161"/>
    </location>
</feature>
<dbReference type="EMBL" id="CP100390">
    <property type="protein sequence ID" value="UZE95377.1"/>
    <property type="molecule type" value="Genomic_DNA"/>
</dbReference>
<keyword evidence="3" id="KW-1185">Reference proteome</keyword>
<organism evidence="2 3">
    <name type="scientific">Alkalimarinus alittae</name>
    <dbReference type="NCBI Taxonomy" id="2961619"/>
    <lineage>
        <taxon>Bacteria</taxon>
        <taxon>Pseudomonadati</taxon>
        <taxon>Pseudomonadota</taxon>
        <taxon>Gammaproteobacteria</taxon>
        <taxon>Alteromonadales</taxon>
        <taxon>Alteromonadaceae</taxon>
        <taxon>Alkalimarinus</taxon>
    </lineage>
</organism>
<protein>
    <submittedName>
        <fullName evidence="2">Uncharacterized protein</fullName>
    </submittedName>
</protein>
<evidence type="ECO:0000313" key="2">
    <source>
        <dbReference type="EMBL" id="UZE95377.1"/>
    </source>
</evidence>
<feature type="transmembrane region" description="Helical" evidence="1">
    <location>
        <begin position="104"/>
        <end position="128"/>
    </location>
</feature>
<reference evidence="2" key="1">
    <citation type="submission" date="2022-06" db="EMBL/GenBank/DDBJ databases">
        <title>Alkalimarinus sp. nov., isolated from gut of a Alitta virens.</title>
        <authorList>
            <person name="Yang A.I."/>
            <person name="Shin N.-R."/>
        </authorList>
    </citation>
    <scope>NUCLEOTIDE SEQUENCE</scope>
    <source>
        <strain evidence="2">A2M4</strain>
    </source>
</reference>
<accession>A0ABY6N037</accession>